<organism evidence="2 3">
    <name type="scientific">Colletotrichum costaricense</name>
    <dbReference type="NCBI Taxonomy" id="1209916"/>
    <lineage>
        <taxon>Eukaryota</taxon>
        <taxon>Fungi</taxon>
        <taxon>Dikarya</taxon>
        <taxon>Ascomycota</taxon>
        <taxon>Pezizomycotina</taxon>
        <taxon>Sordariomycetes</taxon>
        <taxon>Hypocreomycetidae</taxon>
        <taxon>Glomerellales</taxon>
        <taxon>Glomerellaceae</taxon>
        <taxon>Colletotrichum</taxon>
        <taxon>Colletotrichum acutatum species complex</taxon>
    </lineage>
</organism>
<protein>
    <submittedName>
        <fullName evidence="2">Uncharacterized protein</fullName>
    </submittedName>
</protein>
<evidence type="ECO:0000313" key="2">
    <source>
        <dbReference type="EMBL" id="KAK1528640.1"/>
    </source>
</evidence>
<dbReference type="Proteomes" id="UP001240678">
    <property type="component" value="Unassembled WGS sequence"/>
</dbReference>
<reference evidence="2 3" key="1">
    <citation type="submission" date="2016-10" db="EMBL/GenBank/DDBJ databases">
        <title>The genome sequence of Colletotrichum fioriniae PJ7.</title>
        <authorList>
            <person name="Baroncelli R."/>
        </authorList>
    </citation>
    <scope>NUCLEOTIDE SEQUENCE [LARGE SCALE GENOMIC DNA]</scope>
    <source>
        <strain evidence="2 3">IMI 309622</strain>
    </source>
</reference>
<dbReference type="EMBL" id="MOOE01000006">
    <property type="protein sequence ID" value="KAK1528640.1"/>
    <property type="molecule type" value="Genomic_DNA"/>
</dbReference>
<evidence type="ECO:0000313" key="3">
    <source>
        <dbReference type="Proteomes" id="UP001240678"/>
    </source>
</evidence>
<feature type="region of interest" description="Disordered" evidence="1">
    <location>
        <begin position="83"/>
        <end position="104"/>
    </location>
</feature>
<keyword evidence="3" id="KW-1185">Reference proteome</keyword>
<sequence length="104" mass="11802">MDDTTIRSWASRLKSYIPGFSNRQKMATTSEFVATDRIVSRYANTKVLQKTLLGFGFSKDTIKIKATKAELLEVQLPRKLKPEEMEKTVADLKKAAKDSDSEEE</sequence>
<dbReference type="GeneID" id="85338190"/>
<dbReference type="RefSeq" id="XP_060314343.1">
    <property type="nucleotide sequence ID" value="XM_060454643.1"/>
</dbReference>
<accession>A0AAI9YYL6</accession>
<name>A0AAI9YYL6_9PEZI</name>
<gene>
    <name evidence="2" type="ORF">CCOS01_06474</name>
</gene>
<comment type="caution">
    <text evidence="2">The sequence shown here is derived from an EMBL/GenBank/DDBJ whole genome shotgun (WGS) entry which is preliminary data.</text>
</comment>
<dbReference type="AlphaFoldDB" id="A0AAI9YYL6"/>
<evidence type="ECO:0000256" key="1">
    <source>
        <dbReference type="SAM" id="MobiDB-lite"/>
    </source>
</evidence>
<proteinExistence type="predicted"/>